<evidence type="ECO:0000313" key="3">
    <source>
        <dbReference type="Proteomes" id="UP000036176"/>
    </source>
</evidence>
<dbReference type="EC" id="2.4.1.305" evidence="2"/>
<dbReference type="GO" id="GO:0016757">
    <property type="term" value="F:glycosyltransferase activity"/>
    <property type="evidence" value="ECO:0007669"/>
    <property type="project" value="UniProtKB-KW"/>
</dbReference>
<evidence type="ECO:0000313" key="2">
    <source>
        <dbReference type="EMBL" id="KMO83361.1"/>
    </source>
</evidence>
<keyword evidence="2" id="KW-0808">Transferase</keyword>
<reference evidence="2 3" key="1">
    <citation type="journal article" date="2015" name="Genome Biol. Evol.">
        <title>Characterization of Three Mycobacterium spp. with Potential Use in Bioremediation by Genome Sequencing and Comparative Genomics.</title>
        <authorList>
            <person name="Das S."/>
            <person name="Pettersson B.M."/>
            <person name="Behra P.R."/>
            <person name="Ramesh M."/>
            <person name="Dasgupta S."/>
            <person name="Bhattacharya A."/>
            <person name="Kirsebom L.A."/>
        </authorList>
    </citation>
    <scope>NUCLEOTIDE SEQUENCE [LARGE SCALE GENOMIC DNA]</scope>
    <source>
        <strain evidence="2 3">DSM 44219</strain>
    </source>
</reference>
<dbReference type="PATRIC" id="fig|1800.3.peg.1205"/>
<dbReference type="InterPro" id="IPR050834">
    <property type="entry name" value="Glycosyltransf_2"/>
</dbReference>
<dbReference type="Gene3D" id="3.90.550.10">
    <property type="entry name" value="Spore Coat Polysaccharide Biosynthesis Protein SpsA, Chain A"/>
    <property type="match status" value="1"/>
</dbReference>
<accession>A0A0J6ZEY4</accession>
<evidence type="ECO:0000259" key="1">
    <source>
        <dbReference type="Pfam" id="PF00535"/>
    </source>
</evidence>
<dbReference type="RefSeq" id="WP_048417292.1">
    <property type="nucleotide sequence ID" value="NZ_JYNX01000023.1"/>
</dbReference>
<dbReference type="SUPFAM" id="SSF53448">
    <property type="entry name" value="Nucleotide-diphospho-sugar transferases"/>
    <property type="match status" value="1"/>
</dbReference>
<dbReference type="OrthoDB" id="2676521at2"/>
<dbReference type="InterPro" id="IPR029044">
    <property type="entry name" value="Nucleotide-diphossugar_trans"/>
</dbReference>
<dbReference type="AlphaFoldDB" id="A0A0J6ZEY4"/>
<dbReference type="PANTHER" id="PTHR43685:SF2">
    <property type="entry name" value="GLYCOSYLTRANSFERASE 2-LIKE DOMAIN-CONTAINING PROTEIN"/>
    <property type="match status" value="1"/>
</dbReference>
<sequence length="295" mass="31949">MTTAPAVSVVIPTIVRPSLRRAVESALAQTVPPLEVIVVVDAPGEPDLPDSAAIRVITTPGRVGPSRAKHLGIEAASGTVIALLDDDDVWLPEKLERQLSAAPSGDEWIMSCRFRRLLEGGEPVVGPRTLIGPHEAVAPYLFEMRERQAFNMVQTSTLVFPRHVVQTVPMSVAEGSIHDDPKWLMEVRRVFPELPIIQLPDPLVDIVWTAVSVSRAGVDRSAEYIDWGRRELAGESPRVRGDYMLTSAVGSALGAGSLRGVLAAIRAGVRYGRPGSLAWASAAKSLLRLRQQQAR</sequence>
<proteinExistence type="predicted"/>
<name>A0A0J6ZEY4_MYCCU</name>
<organism evidence="2 3">
    <name type="scientific">Mycolicibacterium chubuense</name>
    <name type="common">Mycobacterium chubuense</name>
    <dbReference type="NCBI Taxonomy" id="1800"/>
    <lineage>
        <taxon>Bacteria</taxon>
        <taxon>Bacillati</taxon>
        <taxon>Actinomycetota</taxon>
        <taxon>Actinomycetes</taxon>
        <taxon>Mycobacteriales</taxon>
        <taxon>Mycobacteriaceae</taxon>
        <taxon>Mycolicibacterium</taxon>
    </lineage>
</organism>
<dbReference type="EMBL" id="JYNX01000023">
    <property type="protein sequence ID" value="KMO83361.1"/>
    <property type="molecule type" value="Genomic_DNA"/>
</dbReference>
<dbReference type="Pfam" id="PF00535">
    <property type="entry name" value="Glycos_transf_2"/>
    <property type="match status" value="1"/>
</dbReference>
<dbReference type="PANTHER" id="PTHR43685">
    <property type="entry name" value="GLYCOSYLTRANSFERASE"/>
    <property type="match status" value="1"/>
</dbReference>
<protein>
    <submittedName>
        <fullName evidence="2">UDP-Glc:alpha-D-GlcNAc-diphosphoundecaprenol beta-1,3-glucosyltransferase WfgD</fullName>
        <ecNumber evidence="2">2.4.1.305</ecNumber>
    </submittedName>
</protein>
<keyword evidence="3" id="KW-1185">Reference proteome</keyword>
<feature type="domain" description="Glycosyltransferase 2-like" evidence="1">
    <location>
        <begin position="8"/>
        <end position="116"/>
    </location>
</feature>
<gene>
    <name evidence="2" type="primary">wfgD</name>
    <name evidence="2" type="ORF">MCHUDSM44219_01199</name>
</gene>
<dbReference type="CDD" id="cd00761">
    <property type="entry name" value="Glyco_tranf_GTA_type"/>
    <property type="match status" value="1"/>
</dbReference>
<dbReference type="InterPro" id="IPR001173">
    <property type="entry name" value="Glyco_trans_2-like"/>
</dbReference>
<comment type="caution">
    <text evidence="2">The sequence shown here is derived from an EMBL/GenBank/DDBJ whole genome shotgun (WGS) entry which is preliminary data.</text>
</comment>
<keyword evidence="2" id="KW-0328">Glycosyltransferase</keyword>
<dbReference type="Proteomes" id="UP000036176">
    <property type="component" value="Unassembled WGS sequence"/>
</dbReference>